<sequence>MKLFRTKLPFSEANFEAFLEEYLSASAVHGASSEAEHPTTRVADDVLKLEAEAKAFEPLTWLEAAVFFVLVLTIEADPASQNYDLGKQRWQQYLETKDMATKKA</sequence>
<proteinExistence type="predicted"/>
<reference evidence="1 2" key="1">
    <citation type="journal article" date="2015" name="Genome Biol. Evol.">
        <title>Comparative Genomics of a Bacterivorous Green Alga Reveals Evolutionary Causalities and Consequences of Phago-Mixotrophic Mode of Nutrition.</title>
        <authorList>
            <person name="Burns J.A."/>
            <person name="Paasch A."/>
            <person name="Narechania A."/>
            <person name="Kim E."/>
        </authorList>
    </citation>
    <scope>NUCLEOTIDE SEQUENCE [LARGE SCALE GENOMIC DNA]</scope>
    <source>
        <strain evidence="1 2">PLY_AMNH</strain>
    </source>
</reference>
<evidence type="ECO:0000313" key="1">
    <source>
        <dbReference type="EMBL" id="KAK3266392.1"/>
    </source>
</evidence>
<protein>
    <submittedName>
        <fullName evidence="1">Uncharacterized protein</fullName>
    </submittedName>
</protein>
<dbReference type="EMBL" id="LGRX02013154">
    <property type="protein sequence ID" value="KAK3266392.1"/>
    <property type="molecule type" value="Genomic_DNA"/>
</dbReference>
<dbReference type="AlphaFoldDB" id="A0AAE0FUR7"/>
<accession>A0AAE0FUR7</accession>
<dbReference type="Proteomes" id="UP001190700">
    <property type="component" value="Unassembled WGS sequence"/>
</dbReference>
<gene>
    <name evidence="1" type="ORF">CYMTET_24980</name>
</gene>
<keyword evidence="2" id="KW-1185">Reference proteome</keyword>
<name>A0AAE0FUR7_9CHLO</name>
<evidence type="ECO:0000313" key="2">
    <source>
        <dbReference type="Proteomes" id="UP001190700"/>
    </source>
</evidence>
<organism evidence="1 2">
    <name type="scientific">Cymbomonas tetramitiformis</name>
    <dbReference type="NCBI Taxonomy" id="36881"/>
    <lineage>
        <taxon>Eukaryota</taxon>
        <taxon>Viridiplantae</taxon>
        <taxon>Chlorophyta</taxon>
        <taxon>Pyramimonadophyceae</taxon>
        <taxon>Pyramimonadales</taxon>
        <taxon>Pyramimonadaceae</taxon>
        <taxon>Cymbomonas</taxon>
    </lineage>
</organism>
<comment type="caution">
    <text evidence="1">The sequence shown here is derived from an EMBL/GenBank/DDBJ whole genome shotgun (WGS) entry which is preliminary data.</text>
</comment>